<reference evidence="8" key="1">
    <citation type="submission" date="2005-01" db="EMBL/GenBank/DDBJ databases">
        <authorList>
            <person name="Han Z."/>
        </authorList>
    </citation>
    <scope>NUCLEOTIDE SEQUENCE</scope>
</reference>
<keyword evidence="5" id="KW-0868">Chloride</keyword>
<sequence>MDAYLDLRPYMCEAPYSVPETMTMTRVYHLFRLLGLRHLPVVDNQNQVRGIITRKDLRRFKFEFIGGEYRVEELIFSRKM</sequence>
<dbReference type="PROSITE" id="PS51371">
    <property type="entry name" value="CBS"/>
    <property type="match status" value="1"/>
</dbReference>
<keyword evidence="3" id="KW-0406">Ion transport</keyword>
<dbReference type="AlphaFoldDB" id="Q3MJS8"/>
<keyword evidence="4 6" id="KW-0129">CBS domain</keyword>
<evidence type="ECO:0000313" key="8">
    <source>
        <dbReference type="EMBL" id="ABA40854.1"/>
    </source>
</evidence>
<feature type="domain" description="CBS" evidence="7">
    <location>
        <begin position="11"/>
        <end position="73"/>
    </location>
</feature>
<dbReference type="Pfam" id="PF00571">
    <property type="entry name" value="CBS"/>
    <property type="match status" value="1"/>
</dbReference>
<evidence type="ECO:0000256" key="5">
    <source>
        <dbReference type="ARBA" id="ARBA00023214"/>
    </source>
</evidence>
<evidence type="ECO:0000259" key="7">
    <source>
        <dbReference type="PROSITE" id="PS51371"/>
    </source>
</evidence>
<dbReference type="InterPro" id="IPR046342">
    <property type="entry name" value="CBS_dom_sf"/>
</dbReference>
<evidence type="ECO:0000256" key="2">
    <source>
        <dbReference type="ARBA" id="ARBA00022737"/>
    </source>
</evidence>
<dbReference type="InterPro" id="IPR000644">
    <property type="entry name" value="CBS_dom"/>
</dbReference>
<evidence type="ECO:0000256" key="1">
    <source>
        <dbReference type="ARBA" id="ARBA00022448"/>
    </source>
</evidence>
<reference evidence="8" key="2">
    <citation type="journal article" date="2006" name="PLoS Pathog.">
        <title>New perspectives on host-parasite interplay by comparative transcriptomic and proteomic analyses of Schistosoma japonicum.</title>
        <authorList>
            <person name="Liu F."/>
            <person name="Lu J."/>
            <person name="Hu W."/>
            <person name="Wang S.Y."/>
            <person name="Cui S.J."/>
            <person name="Chi M."/>
            <person name="Yan Q."/>
            <person name="Wang X.R."/>
            <person name="Song H.D."/>
            <person name="Xu X.N."/>
            <person name="Wang J.J."/>
            <person name="Zhang X.L."/>
            <person name="Zhang X."/>
            <person name="Wang Z.Q."/>
            <person name="Xue C.L."/>
            <person name="Brindley P.J."/>
            <person name="McManus D.P."/>
            <person name="Yang P.Y."/>
            <person name="Feng Z."/>
            <person name="Chen Z."/>
            <person name="Han Z.G."/>
        </authorList>
    </citation>
    <scope>NUCLEOTIDE SEQUENCE</scope>
</reference>
<name>Q3MJS8_SCHJA</name>
<dbReference type="SMART" id="SM00116">
    <property type="entry name" value="CBS"/>
    <property type="match status" value="1"/>
</dbReference>
<keyword evidence="2" id="KW-0677">Repeat</keyword>
<protein>
    <submittedName>
        <fullName evidence="8">SJCHGC06722 protein</fullName>
    </submittedName>
</protein>
<dbReference type="PANTHER" id="PTHR11689:SF136">
    <property type="entry name" value="H(+)_CL(-) EXCHANGE TRANSPORTER 7"/>
    <property type="match status" value="1"/>
</dbReference>
<dbReference type="GO" id="GO:0015108">
    <property type="term" value="F:chloride transmembrane transporter activity"/>
    <property type="evidence" value="ECO:0007669"/>
    <property type="project" value="TreeGrafter"/>
</dbReference>
<dbReference type="Gene3D" id="3.10.580.10">
    <property type="entry name" value="CBS-domain"/>
    <property type="match status" value="1"/>
</dbReference>
<organism evidence="8">
    <name type="scientific">Schistosoma japonicum</name>
    <name type="common">Blood fluke</name>
    <dbReference type="NCBI Taxonomy" id="6182"/>
    <lineage>
        <taxon>Eukaryota</taxon>
        <taxon>Metazoa</taxon>
        <taxon>Spiralia</taxon>
        <taxon>Lophotrochozoa</taxon>
        <taxon>Platyhelminthes</taxon>
        <taxon>Trematoda</taxon>
        <taxon>Digenea</taxon>
        <taxon>Strigeidida</taxon>
        <taxon>Schistosomatoidea</taxon>
        <taxon>Schistosomatidae</taxon>
        <taxon>Schistosoma</taxon>
    </lineage>
</organism>
<evidence type="ECO:0000256" key="6">
    <source>
        <dbReference type="PROSITE-ProRule" id="PRU00703"/>
    </source>
</evidence>
<proteinExistence type="evidence at transcript level"/>
<keyword evidence="1" id="KW-0813">Transport</keyword>
<dbReference type="SUPFAM" id="SSF54631">
    <property type="entry name" value="CBS-domain pair"/>
    <property type="match status" value="1"/>
</dbReference>
<evidence type="ECO:0000256" key="4">
    <source>
        <dbReference type="ARBA" id="ARBA00023122"/>
    </source>
</evidence>
<dbReference type="InterPro" id="IPR051280">
    <property type="entry name" value="Cl-channel/antiporter"/>
</dbReference>
<accession>Q3MJS8</accession>
<evidence type="ECO:0000256" key="3">
    <source>
        <dbReference type="ARBA" id="ARBA00023065"/>
    </source>
</evidence>
<dbReference type="EMBL" id="AY915442">
    <property type="protein sequence ID" value="ABA40854.1"/>
    <property type="molecule type" value="mRNA"/>
</dbReference>
<dbReference type="PANTHER" id="PTHR11689">
    <property type="entry name" value="CHLORIDE CHANNEL PROTEIN CLC FAMILY MEMBER"/>
    <property type="match status" value="1"/>
</dbReference>